<dbReference type="Pfam" id="PF19457">
    <property type="entry name" value="DUF5994"/>
    <property type="match status" value="1"/>
</dbReference>
<dbReference type="STRING" id="656024.FsymDg_2602"/>
<dbReference type="Proteomes" id="UP000001549">
    <property type="component" value="Chromosome"/>
</dbReference>
<gene>
    <name evidence="2" type="ordered locus">FsymDg_2602</name>
</gene>
<dbReference type="RefSeq" id="WP_013873878.1">
    <property type="nucleotide sequence ID" value="NC_015656.1"/>
</dbReference>
<evidence type="ECO:0000313" key="3">
    <source>
        <dbReference type="Proteomes" id="UP000001549"/>
    </source>
</evidence>
<name>F8B593_9ACTN</name>
<protein>
    <submittedName>
        <fullName evidence="2">Uncharacterized protein</fullName>
    </submittedName>
</protein>
<organism evidence="2 3">
    <name type="scientific">Candidatus Protofrankia datiscae</name>
    <dbReference type="NCBI Taxonomy" id="2716812"/>
    <lineage>
        <taxon>Bacteria</taxon>
        <taxon>Bacillati</taxon>
        <taxon>Actinomycetota</taxon>
        <taxon>Actinomycetes</taxon>
        <taxon>Frankiales</taxon>
        <taxon>Frankiaceae</taxon>
        <taxon>Protofrankia</taxon>
    </lineage>
</organism>
<dbReference type="KEGG" id="fsy:FsymDg_2602"/>
<evidence type="ECO:0000313" key="2">
    <source>
        <dbReference type="EMBL" id="AEH09960.1"/>
    </source>
</evidence>
<dbReference type="AlphaFoldDB" id="F8B593"/>
<dbReference type="EMBL" id="CP002801">
    <property type="protein sequence ID" value="AEH09960.1"/>
    <property type="molecule type" value="Genomic_DNA"/>
</dbReference>
<accession>F8B593</accession>
<sequence>MTAHQTFSVLDCVRLDDNDGVATDRLSCTPSVPGTRPVAVDPVSSAEGVEPRLSLAPGTDSRPPDGSWWPRSLSLAAELPGLVTDEILCTAGVASPT</sequence>
<evidence type="ECO:0000256" key="1">
    <source>
        <dbReference type="SAM" id="MobiDB-lite"/>
    </source>
</evidence>
<dbReference type="InterPro" id="IPR046036">
    <property type="entry name" value="DUF5994"/>
</dbReference>
<proteinExistence type="predicted"/>
<feature type="region of interest" description="Disordered" evidence="1">
    <location>
        <begin position="26"/>
        <end position="67"/>
    </location>
</feature>
<keyword evidence="3" id="KW-1185">Reference proteome</keyword>
<reference evidence="2 3" key="1">
    <citation type="submission" date="2011-05" db="EMBL/GenBank/DDBJ databases">
        <title>Complete sequence of chromosome of Frankia symbiont of Datisca glomerata.</title>
        <authorList>
            <consortium name="US DOE Joint Genome Institute"/>
            <person name="Lucas S."/>
            <person name="Han J."/>
            <person name="Lapidus A."/>
            <person name="Cheng J.-F."/>
            <person name="Goodwin L."/>
            <person name="Pitluck S."/>
            <person name="Peters L."/>
            <person name="Mikhailova N."/>
            <person name="Chertkov O."/>
            <person name="Teshima H."/>
            <person name="Han C."/>
            <person name="Tapia R."/>
            <person name="Land M."/>
            <person name="Hauser L."/>
            <person name="Kyrpides N."/>
            <person name="Ivanova N."/>
            <person name="Pagani I."/>
            <person name="Berry A."/>
            <person name="Pawlowski K."/>
            <person name="Persson T."/>
            <person name="Vanden Heuvel B."/>
            <person name="Benson D."/>
            <person name="Woyke T."/>
        </authorList>
    </citation>
    <scope>NUCLEOTIDE SEQUENCE [LARGE SCALE GENOMIC DNA]</scope>
    <source>
        <strain evidence="3">4085684</strain>
    </source>
</reference>
<dbReference type="HOGENOM" id="CLU_2342664_0_0_11"/>